<comment type="caution">
    <text evidence="3">The sequence shown here is derived from an EMBL/GenBank/DDBJ whole genome shotgun (WGS) entry which is preliminary data.</text>
</comment>
<evidence type="ECO:0000313" key="4">
    <source>
        <dbReference type="Proteomes" id="UP000029452"/>
    </source>
</evidence>
<sequence length="165" mass="18452">MSEDTHSADHDDDDIPLAPHRKEGRGCFLVLIILSAIPVVFFLITFTGGDTLTYIYMRNWVTDHALMNRMPVTWSPEKKAEARNVLDQFYDAGRARKVPSTEVIALSSEFREMMSYPGDVHEESLVALLRHAWRDLEKYHSAPPGSPPSVLELNAGNSGPSESVP</sequence>
<protein>
    <submittedName>
        <fullName evidence="3">Uncharacterized protein</fullName>
    </submittedName>
</protein>
<evidence type="ECO:0000256" key="2">
    <source>
        <dbReference type="SAM" id="Phobius"/>
    </source>
</evidence>
<dbReference type="EMBL" id="JPGK01000002">
    <property type="protein sequence ID" value="KGA94637.1"/>
    <property type="molecule type" value="Genomic_DNA"/>
</dbReference>
<gene>
    <name evidence="3" type="ORF">LptCag_2067</name>
</gene>
<dbReference type="PATRIC" id="fig|178606.4.peg.601"/>
<dbReference type="AlphaFoldDB" id="A0A094WG45"/>
<keyword evidence="2" id="KW-0472">Membrane</keyword>
<dbReference type="RefSeq" id="WP_036080736.1">
    <property type="nucleotide sequence ID" value="NZ_JBPKCJ010000002.1"/>
</dbReference>
<evidence type="ECO:0000313" key="3">
    <source>
        <dbReference type="EMBL" id="KGA94637.1"/>
    </source>
</evidence>
<proteinExistence type="predicted"/>
<dbReference type="OrthoDB" id="9811307at2"/>
<reference evidence="3 4" key="1">
    <citation type="submission" date="2014-06" db="EMBL/GenBank/DDBJ databases">
        <title>Draft genome sequence of iron oxidizing acidophile Leptospirillum ferriphilum DSM14647.</title>
        <authorList>
            <person name="Cardenas J.P."/>
            <person name="Lazcano M."/>
            <person name="Ossandon F.J."/>
            <person name="Corbett M."/>
            <person name="Holmes D.S."/>
            <person name="Watkin E."/>
        </authorList>
    </citation>
    <scope>NUCLEOTIDE SEQUENCE [LARGE SCALE GENOMIC DNA]</scope>
    <source>
        <strain evidence="3 4">DSM 14647</strain>
    </source>
</reference>
<keyword evidence="2" id="KW-0812">Transmembrane</keyword>
<feature type="region of interest" description="Disordered" evidence="1">
    <location>
        <begin position="143"/>
        <end position="165"/>
    </location>
</feature>
<dbReference type="Proteomes" id="UP000029452">
    <property type="component" value="Unassembled WGS sequence"/>
</dbReference>
<accession>A0A094WG45</accession>
<feature type="compositionally biased region" description="Polar residues" evidence="1">
    <location>
        <begin position="155"/>
        <end position="165"/>
    </location>
</feature>
<name>A0A094WG45_9BACT</name>
<evidence type="ECO:0000256" key="1">
    <source>
        <dbReference type="SAM" id="MobiDB-lite"/>
    </source>
</evidence>
<feature type="transmembrane region" description="Helical" evidence="2">
    <location>
        <begin position="27"/>
        <end position="49"/>
    </location>
</feature>
<keyword evidence="2" id="KW-1133">Transmembrane helix</keyword>
<organism evidence="3 4">
    <name type="scientific">Leptospirillum ferriphilum</name>
    <dbReference type="NCBI Taxonomy" id="178606"/>
    <lineage>
        <taxon>Bacteria</taxon>
        <taxon>Pseudomonadati</taxon>
        <taxon>Nitrospirota</taxon>
        <taxon>Nitrospiria</taxon>
        <taxon>Nitrospirales</taxon>
        <taxon>Nitrospiraceae</taxon>
        <taxon>Leptospirillum</taxon>
    </lineage>
</organism>